<name>A0ABW9JB02_9SPHI</name>
<gene>
    <name evidence="1" type="ORF">E6A44_019265</name>
</gene>
<comment type="caution">
    <text evidence="1">The sequence shown here is derived from an EMBL/GenBank/DDBJ whole genome shotgun (WGS) entry which is preliminary data.</text>
</comment>
<evidence type="ECO:0008006" key="3">
    <source>
        <dbReference type="Google" id="ProtNLM"/>
    </source>
</evidence>
<keyword evidence="2" id="KW-1185">Reference proteome</keyword>
<accession>A0ABW9JB02</accession>
<sequence length="35" mass="3882">MTLLNGVPIESVSEMLGHTNIRATRSLRLNSLQKT</sequence>
<evidence type="ECO:0000313" key="1">
    <source>
        <dbReference type="EMBL" id="MFN0257732.1"/>
    </source>
</evidence>
<reference evidence="1 2" key="1">
    <citation type="submission" date="2024-12" db="EMBL/GenBank/DDBJ databases">
        <authorList>
            <person name="Hu S."/>
        </authorList>
    </citation>
    <scope>NUCLEOTIDE SEQUENCE [LARGE SCALE GENOMIC DNA]</scope>
    <source>
        <strain evidence="1 2">THG-T11</strain>
    </source>
</reference>
<dbReference type="EMBL" id="SSHJ02000010">
    <property type="protein sequence ID" value="MFN0257732.1"/>
    <property type="molecule type" value="Genomic_DNA"/>
</dbReference>
<dbReference type="RefSeq" id="WP_317131190.1">
    <property type="nucleotide sequence ID" value="NZ_SSHJ02000010.1"/>
</dbReference>
<evidence type="ECO:0000313" key="2">
    <source>
        <dbReference type="Proteomes" id="UP001517247"/>
    </source>
</evidence>
<proteinExistence type="predicted"/>
<protein>
    <recommendedName>
        <fullName evidence="3">Tyr recombinase domain-containing protein</fullName>
    </recommendedName>
</protein>
<dbReference type="Proteomes" id="UP001517247">
    <property type="component" value="Unassembled WGS sequence"/>
</dbReference>
<organism evidence="1 2">
    <name type="scientific">Pedobacter ureilyticus</name>
    <dbReference type="NCBI Taxonomy" id="1393051"/>
    <lineage>
        <taxon>Bacteria</taxon>
        <taxon>Pseudomonadati</taxon>
        <taxon>Bacteroidota</taxon>
        <taxon>Sphingobacteriia</taxon>
        <taxon>Sphingobacteriales</taxon>
        <taxon>Sphingobacteriaceae</taxon>
        <taxon>Pedobacter</taxon>
    </lineage>
</organism>